<gene>
    <name evidence="4" type="ORF">SAMN06265379_102364</name>
</gene>
<feature type="domain" description="Secretion system C-terminal sorting" evidence="2">
    <location>
        <begin position="357"/>
        <end position="426"/>
    </location>
</feature>
<feature type="domain" description="T9SS-like galactose binding" evidence="3">
    <location>
        <begin position="36"/>
        <end position="117"/>
    </location>
</feature>
<dbReference type="AlphaFoldDB" id="A0A521C5M5"/>
<dbReference type="Proteomes" id="UP000319040">
    <property type="component" value="Unassembled WGS sequence"/>
</dbReference>
<evidence type="ECO:0000313" key="4">
    <source>
        <dbReference type="EMBL" id="SMO54131.1"/>
    </source>
</evidence>
<reference evidence="4 5" key="1">
    <citation type="submission" date="2017-05" db="EMBL/GenBank/DDBJ databases">
        <authorList>
            <person name="Varghese N."/>
            <person name="Submissions S."/>
        </authorList>
    </citation>
    <scope>NUCLEOTIDE SEQUENCE [LARGE SCALE GENOMIC DNA]</scope>
    <source>
        <strain evidence="4 5">DSM 27040</strain>
    </source>
</reference>
<feature type="chain" id="PRO_5021860530" evidence="1">
    <location>
        <begin position="22"/>
        <end position="431"/>
    </location>
</feature>
<organism evidence="4 5">
    <name type="scientific">Saccharicrinis carchari</name>
    <dbReference type="NCBI Taxonomy" id="1168039"/>
    <lineage>
        <taxon>Bacteria</taxon>
        <taxon>Pseudomonadati</taxon>
        <taxon>Bacteroidota</taxon>
        <taxon>Bacteroidia</taxon>
        <taxon>Marinilabiliales</taxon>
        <taxon>Marinilabiliaceae</taxon>
        <taxon>Saccharicrinis</taxon>
    </lineage>
</organism>
<dbReference type="RefSeq" id="WP_142532653.1">
    <property type="nucleotide sequence ID" value="NZ_FXTB01000002.1"/>
</dbReference>
<evidence type="ECO:0000313" key="5">
    <source>
        <dbReference type="Proteomes" id="UP000319040"/>
    </source>
</evidence>
<protein>
    <submittedName>
        <fullName evidence="4">Por secretion system C-terminal sorting domain-containing protein</fullName>
    </submittedName>
</protein>
<dbReference type="OrthoDB" id="1113525at2"/>
<sequence>MFKFTLCSLLVWGLAIQTSWAQGGQSCNQAVNAQQGINIADNSLGDQWFSYTATSTGKVTVSSCGQTTADTYVEVFDGCNVEAFTFSNDFCEKQSEVSFEVISGLSYQICWRAKYTNRNFEWFLTEAPIEQGEFCTSAITVEAGSSNTSIPTNQYRWYEFTASRTGKITIEAGPDCKVAVFDNCNYTTSLNNDDNWNPAKVAIEGVAGESYLVALFNSGSNSTVNWLITESDWQTGERCSDPIEVYNLNEAPIDHDSGTDKWYRFIAFEDGDVTISSVGLTNQDTYLEIYEGCGSERIAFSDDASGLQSELVLNAKANKAYYIKWDNIFQLEPYAWNLKSGNYSTSLPEMENASIGVYPNPSFGPVTIDLRGFESEMVNISVMSVTGAAVKMFRLPGGKEVSYDLSDLSKGIYQIVLEDLVSKKVVKFLKK</sequence>
<evidence type="ECO:0000259" key="3">
    <source>
        <dbReference type="Pfam" id="PF23759"/>
    </source>
</evidence>
<dbReference type="Gene3D" id="2.60.120.380">
    <property type="match status" value="1"/>
</dbReference>
<evidence type="ECO:0000259" key="2">
    <source>
        <dbReference type="Pfam" id="PF18962"/>
    </source>
</evidence>
<dbReference type="PROSITE" id="PS51257">
    <property type="entry name" value="PROKAR_LIPOPROTEIN"/>
    <property type="match status" value="1"/>
</dbReference>
<dbReference type="Pfam" id="PF18962">
    <property type="entry name" value="Por_Secre_tail"/>
    <property type="match status" value="1"/>
</dbReference>
<proteinExistence type="predicted"/>
<feature type="signal peptide" evidence="1">
    <location>
        <begin position="1"/>
        <end position="21"/>
    </location>
</feature>
<dbReference type="InterPro" id="IPR026444">
    <property type="entry name" value="Secre_tail"/>
</dbReference>
<dbReference type="NCBIfam" id="TIGR04183">
    <property type="entry name" value="Por_Secre_tail"/>
    <property type="match status" value="1"/>
</dbReference>
<dbReference type="EMBL" id="FXTB01000002">
    <property type="protein sequence ID" value="SMO54131.1"/>
    <property type="molecule type" value="Genomic_DNA"/>
</dbReference>
<dbReference type="InterPro" id="IPR056600">
    <property type="entry name" value="GBD_T9SS_assoc"/>
</dbReference>
<name>A0A521C5M5_SACCC</name>
<feature type="domain" description="T9SS-like galactose binding" evidence="3">
    <location>
        <begin position="258"/>
        <end position="325"/>
    </location>
</feature>
<keyword evidence="5" id="KW-1185">Reference proteome</keyword>
<evidence type="ECO:0000256" key="1">
    <source>
        <dbReference type="SAM" id="SignalP"/>
    </source>
</evidence>
<dbReference type="Pfam" id="PF23759">
    <property type="entry name" value="GBD_T9SS_assoc"/>
    <property type="match status" value="3"/>
</dbReference>
<feature type="domain" description="T9SS-like galactose binding" evidence="3">
    <location>
        <begin position="135"/>
        <end position="191"/>
    </location>
</feature>
<keyword evidence="1" id="KW-0732">Signal</keyword>
<accession>A0A521C5M5</accession>